<sequence length="1394" mass="148256">MRHPILAMAIFVVAFVWPILGALAVNAATEANVLSAYQAGHPSSTVATPASSTSTDRASLRAAVLAGNFTSRLSYATRKRCPESCSSAGVDPSAWFAYHSIDRIALCNSTMLLNFALFNHLGDPNASFSIAACTADLESGSDTGSKSSAATCRPDDGNQTRVTSALQLASSGSSSPAHVSSLVAALDQLRAFSNVDKPRCNDETVKFSYSGQVVVGVYVGAELTSQGIIASVLEQLRNQVQKDGSIAENLLVQHCHDRSARYSLGIFANTKADLASVQLVLQSWKNGSCIATMEQSTPAWQSSITYLTPSLLGNSSSDSSLTGNVTREGNSAHLVARSPEQPHKLVATRDGTCKTVQVVAGDSCGSLAAQCGITPEQFTQYNPKPNMCATLAVGQHVCCSAGSLPDNRPKPGSNNRCYSYLVVTGDSCSALAAAYDLTVDDIEKFNTATWGWNGCANLFASYSICLSTGYPPMPAPIANAVCGPQVNETAIAPPGTDLRTLNECPLKACCNIWGQCGTTSEFCTPSNSTTGAPGTAAPGQNGCISNCGTNIVTSSAPAQTFEIAYFEAFDWQRPCLHMSVMDIDTSAYTHIHFSFATLNADFSINTNTISSQLPLLQGMAGIKRIISIGGWSFSTDPGTYAIFRNAVSSEANRAKLISNVVDFLNTHNLDGVDWDWEYPDEPDIPGIPAGTVGESIGFFLLLDKLKGKMPAGKTVSLTAPASFWYLQHFPIQALSQVVDYIVYMTYDLHGQWDYANKFANPGCPGGNCLRSHVNMTETMNALSMITKAGVPSSMIAVGVSSYGRSFKMNTPGCWTEDCTFSGPASGALKGPCTDTAGYISDFEINLILSNNPSAKQFWDANSYSNIVVYNDTEWVAYMDKGNKATRKSLYKGLTFLGTADWAVDLQAEGGGASPPGSSSSNETIYISPDIWHSPNPQVAAQPGVTLIWPPMPLSSQTTISFPLWTTTITYASLTTLTSTLDGGLTSTYPWYNHISWLTVLTIPPVTTTAIPVWGISFGASETGGPIYLTSSVQPPPFAVTITPVMNGTTSIIGATTTSTIAAGIIIWGSRTYSYPPETETLGGKTTIIGGTTLPPTSITVTPNPHPTTVDSTTDPMINPTKFTWTSGNPPKPTGKPGCPGCGFPCLLFCDPGCPFCPPGVFGGHGSGGDGGDGKSSTSSRTSTNHLVHTILSDSLRGDTFADYDSLDKLESLASEQASISRSLYHDPSASSSTTIPTTTSSSTPPPTPSADCDYWDQGWGLTFEVYNIGQWLTDHGSSLHNQENGCGALTGWDWHDATSLRYPFVYFNLPYFIKDGCVERAIVSAGGPKIQCVGHGITIRALEARKQDMSAAHPPSFTPEEMQAYKEFYSNDTAFCRYSPMDWSGYSSTQSLPR</sequence>
<dbReference type="GO" id="GO:0008843">
    <property type="term" value="F:endochitinase activity"/>
    <property type="evidence" value="ECO:0007669"/>
    <property type="project" value="UniProtKB-EC"/>
</dbReference>
<keyword evidence="5" id="KW-0378">Hydrolase</keyword>
<evidence type="ECO:0000256" key="7">
    <source>
        <dbReference type="SAM" id="MobiDB-lite"/>
    </source>
</evidence>
<evidence type="ECO:0000313" key="11">
    <source>
        <dbReference type="EMBL" id="PNY28158.1"/>
    </source>
</evidence>
<protein>
    <recommendedName>
        <fullName evidence="2">chitinase</fullName>
        <ecNumber evidence="2">3.2.1.14</ecNumber>
    </recommendedName>
</protein>
<dbReference type="Pfam" id="PF01476">
    <property type="entry name" value="LysM"/>
    <property type="match status" value="2"/>
</dbReference>
<dbReference type="OrthoDB" id="73875at2759"/>
<dbReference type="SMART" id="SM00257">
    <property type="entry name" value="LysM"/>
    <property type="match status" value="2"/>
</dbReference>
<dbReference type="SUPFAM" id="SSF54106">
    <property type="entry name" value="LysM domain"/>
    <property type="match status" value="2"/>
</dbReference>
<comment type="similarity">
    <text evidence="1">Belongs to the glycosyl hydrolase 18 family. Chitinase class V subfamily.</text>
</comment>
<organism evidence="11 12">
    <name type="scientific">Tolypocladium capitatum</name>
    <dbReference type="NCBI Taxonomy" id="45235"/>
    <lineage>
        <taxon>Eukaryota</taxon>
        <taxon>Fungi</taxon>
        <taxon>Dikarya</taxon>
        <taxon>Ascomycota</taxon>
        <taxon>Pezizomycotina</taxon>
        <taxon>Sordariomycetes</taxon>
        <taxon>Hypocreomycetidae</taxon>
        <taxon>Hypocreales</taxon>
        <taxon>Ophiocordycipitaceae</taxon>
        <taxon>Tolypocladium</taxon>
    </lineage>
</organism>
<dbReference type="Pfam" id="PF00704">
    <property type="entry name" value="Glyco_hydro_18"/>
    <property type="match status" value="1"/>
</dbReference>
<dbReference type="STRING" id="45235.A0A2K3QKT8"/>
<dbReference type="CDD" id="cd00118">
    <property type="entry name" value="LysM"/>
    <property type="match status" value="1"/>
</dbReference>
<feature type="domain" description="LysM" evidence="9">
    <location>
        <begin position="418"/>
        <end position="466"/>
    </location>
</feature>
<feature type="chain" id="PRO_5014406293" description="chitinase" evidence="8">
    <location>
        <begin position="25"/>
        <end position="1394"/>
    </location>
</feature>
<dbReference type="InterPro" id="IPR053214">
    <property type="entry name" value="LysM12-like"/>
</dbReference>
<dbReference type="GO" id="GO:0005975">
    <property type="term" value="P:carbohydrate metabolic process"/>
    <property type="evidence" value="ECO:0007669"/>
    <property type="project" value="InterPro"/>
</dbReference>
<evidence type="ECO:0000256" key="4">
    <source>
        <dbReference type="ARBA" id="ARBA00023026"/>
    </source>
</evidence>
<comment type="similarity">
    <text evidence="6">Belongs to the secreted LysM effector family.</text>
</comment>
<evidence type="ECO:0000256" key="5">
    <source>
        <dbReference type="ARBA" id="ARBA00023295"/>
    </source>
</evidence>
<dbReference type="InterPro" id="IPR036861">
    <property type="entry name" value="Endochitinase-like_sf"/>
</dbReference>
<dbReference type="InterPro" id="IPR018392">
    <property type="entry name" value="LysM"/>
</dbReference>
<keyword evidence="8" id="KW-0732">Signal</keyword>
<evidence type="ECO:0000256" key="3">
    <source>
        <dbReference type="ARBA" id="ARBA00022669"/>
    </source>
</evidence>
<evidence type="ECO:0000313" key="12">
    <source>
        <dbReference type="Proteomes" id="UP000236621"/>
    </source>
</evidence>
<dbReference type="PROSITE" id="PS51910">
    <property type="entry name" value="GH18_2"/>
    <property type="match status" value="1"/>
</dbReference>
<dbReference type="PANTHER" id="PTHR47700:SF2">
    <property type="entry name" value="CHITINASE"/>
    <property type="match status" value="1"/>
</dbReference>
<feature type="compositionally biased region" description="Low complexity" evidence="7">
    <location>
        <begin position="1083"/>
        <end position="1096"/>
    </location>
</feature>
<feature type="signal peptide" evidence="8">
    <location>
        <begin position="1"/>
        <end position="24"/>
    </location>
</feature>
<dbReference type="Gene3D" id="3.30.60.10">
    <property type="entry name" value="Endochitinase-like"/>
    <property type="match status" value="1"/>
</dbReference>
<dbReference type="GO" id="GO:0008061">
    <property type="term" value="F:chitin binding"/>
    <property type="evidence" value="ECO:0007669"/>
    <property type="project" value="UniProtKB-KW"/>
</dbReference>
<dbReference type="SMART" id="SM00636">
    <property type="entry name" value="Glyco_18"/>
    <property type="match status" value="1"/>
</dbReference>
<dbReference type="EMBL" id="NRSZ01000298">
    <property type="protein sequence ID" value="PNY28158.1"/>
    <property type="molecule type" value="Genomic_DNA"/>
</dbReference>
<keyword evidence="5" id="KW-0326">Glycosidase</keyword>
<feature type="domain" description="GH18" evidence="10">
    <location>
        <begin position="560"/>
        <end position="927"/>
    </location>
</feature>
<comment type="caution">
    <text evidence="11">The sequence shown here is derived from an EMBL/GenBank/DDBJ whole genome shotgun (WGS) entry which is preliminary data.</text>
</comment>
<keyword evidence="3" id="KW-0147">Chitin-binding</keyword>
<proteinExistence type="inferred from homology"/>
<dbReference type="PROSITE" id="PS51782">
    <property type="entry name" value="LYSM"/>
    <property type="match status" value="2"/>
</dbReference>
<feature type="compositionally biased region" description="Polar residues" evidence="7">
    <location>
        <begin position="1097"/>
        <end position="1116"/>
    </location>
</feature>
<gene>
    <name evidence="11" type="ORF">TCAP_01911</name>
</gene>
<feature type="region of interest" description="Disordered" evidence="7">
    <location>
        <begin position="1223"/>
        <end position="1249"/>
    </location>
</feature>
<accession>A0A2K3QKT8</accession>
<dbReference type="SUPFAM" id="SSF51445">
    <property type="entry name" value="(Trans)glycosidases"/>
    <property type="match status" value="1"/>
</dbReference>
<dbReference type="EC" id="3.2.1.14" evidence="2"/>
<dbReference type="InterPro" id="IPR017853">
    <property type="entry name" value="GH"/>
</dbReference>
<keyword evidence="4" id="KW-0843">Virulence</keyword>
<reference evidence="11 12" key="1">
    <citation type="submission" date="2017-08" db="EMBL/GenBank/DDBJ databases">
        <title>Harnessing the power of phylogenomics to disentangle the directionality and signatures of interkingdom host jumping in the parasitic fungal genus Tolypocladium.</title>
        <authorList>
            <person name="Quandt C.A."/>
            <person name="Patterson W."/>
            <person name="Spatafora J.W."/>
        </authorList>
    </citation>
    <scope>NUCLEOTIDE SEQUENCE [LARGE SCALE GENOMIC DNA]</scope>
    <source>
        <strain evidence="11 12">CBS 113982</strain>
    </source>
</reference>
<dbReference type="SUPFAM" id="SSF54556">
    <property type="entry name" value="Chitinase insertion domain"/>
    <property type="match status" value="1"/>
</dbReference>
<dbReference type="CDD" id="cd02878">
    <property type="entry name" value="GH18_zymocin_alpha"/>
    <property type="match status" value="1"/>
</dbReference>
<feature type="domain" description="LysM" evidence="9">
    <location>
        <begin position="354"/>
        <end position="399"/>
    </location>
</feature>
<evidence type="ECO:0000256" key="2">
    <source>
        <dbReference type="ARBA" id="ARBA00012729"/>
    </source>
</evidence>
<dbReference type="SUPFAM" id="SSF57016">
    <property type="entry name" value="Plant lectins/antimicrobial peptides"/>
    <property type="match status" value="1"/>
</dbReference>
<dbReference type="InterPro" id="IPR036779">
    <property type="entry name" value="LysM_dom_sf"/>
</dbReference>
<dbReference type="Proteomes" id="UP000236621">
    <property type="component" value="Unassembled WGS sequence"/>
</dbReference>
<dbReference type="InterPro" id="IPR029070">
    <property type="entry name" value="Chitinase_insertion_sf"/>
</dbReference>
<evidence type="ECO:0000256" key="8">
    <source>
        <dbReference type="SAM" id="SignalP"/>
    </source>
</evidence>
<feature type="region of interest" description="Disordered" evidence="7">
    <location>
        <begin position="1083"/>
        <end position="1116"/>
    </location>
</feature>
<dbReference type="InterPro" id="IPR011583">
    <property type="entry name" value="Chitinase_II/V-like_cat"/>
</dbReference>
<evidence type="ECO:0000256" key="6">
    <source>
        <dbReference type="ARBA" id="ARBA00044955"/>
    </source>
</evidence>
<evidence type="ECO:0000256" key="1">
    <source>
        <dbReference type="ARBA" id="ARBA00008682"/>
    </source>
</evidence>
<name>A0A2K3QKT8_9HYPO</name>
<dbReference type="Gene3D" id="3.20.20.80">
    <property type="entry name" value="Glycosidases"/>
    <property type="match status" value="1"/>
</dbReference>
<feature type="compositionally biased region" description="Low complexity" evidence="7">
    <location>
        <begin position="1227"/>
        <end position="1242"/>
    </location>
</feature>
<dbReference type="InterPro" id="IPR001223">
    <property type="entry name" value="Glyco_hydro18_cat"/>
</dbReference>
<evidence type="ECO:0000259" key="10">
    <source>
        <dbReference type="PROSITE" id="PS51910"/>
    </source>
</evidence>
<dbReference type="Gene3D" id="3.10.350.10">
    <property type="entry name" value="LysM domain"/>
    <property type="match status" value="2"/>
</dbReference>
<keyword evidence="12" id="KW-1185">Reference proteome</keyword>
<dbReference type="PANTHER" id="PTHR47700">
    <property type="entry name" value="V CHITINASE, PUTATIVE (AFU_ORTHOLOGUE AFUA_6G13720)-RELATED"/>
    <property type="match status" value="1"/>
</dbReference>
<evidence type="ECO:0000259" key="9">
    <source>
        <dbReference type="PROSITE" id="PS51782"/>
    </source>
</evidence>
<dbReference type="Gene3D" id="3.10.50.10">
    <property type="match status" value="1"/>
</dbReference>